<dbReference type="RefSeq" id="WP_152816070.1">
    <property type="nucleotide sequence ID" value="NZ_VUKD01000007.1"/>
</dbReference>
<keyword evidence="1" id="KW-1133">Transmembrane helix</keyword>
<feature type="transmembrane region" description="Helical" evidence="1">
    <location>
        <begin position="259"/>
        <end position="289"/>
    </location>
</feature>
<dbReference type="EMBL" id="WHPC01000060">
    <property type="protein sequence ID" value="MPV38035.1"/>
    <property type="molecule type" value="Genomic_DNA"/>
</dbReference>
<keyword evidence="1" id="KW-0472">Membrane</keyword>
<dbReference type="OrthoDB" id="8477132at2"/>
<feature type="transmembrane region" description="Helical" evidence="1">
    <location>
        <begin position="309"/>
        <end position="327"/>
    </location>
</feature>
<comment type="caution">
    <text evidence="2">The sequence shown here is derived from an EMBL/GenBank/DDBJ whole genome shotgun (WGS) entry which is preliminary data.</text>
</comment>
<dbReference type="Proteomes" id="UP000437709">
    <property type="component" value="Unassembled WGS sequence"/>
</dbReference>
<evidence type="ECO:0000313" key="2">
    <source>
        <dbReference type="EMBL" id="MPV38035.1"/>
    </source>
</evidence>
<proteinExistence type="predicted"/>
<feature type="transmembrane region" description="Helical" evidence="1">
    <location>
        <begin position="220"/>
        <end position="238"/>
    </location>
</feature>
<name>A0A6N7ENC4_9MICO</name>
<gene>
    <name evidence="2" type="ORF">GB881_13435</name>
</gene>
<reference evidence="2 3" key="1">
    <citation type="submission" date="2019-10" db="EMBL/GenBank/DDBJ databases">
        <title>Georgenia wutianyii sp. nov. and Georgenia yuyongxinii sp. nov. isolated from plateau pika (Ochotona curzoniae) in the Qinghai-Tibet plateau of China.</title>
        <authorList>
            <person name="Tian Z."/>
        </authorList>
    </citation>
    <scope>NUCLEOTIDE SEQUENCE [LARGE SCALE GENOMIC DNA]</scope>
    <source>
        <strain evidence="2 3">JCM 19765</strain>
    </source>
</reference>
<protein>
    <recommendedName>
        <fullName evidence="4">DUF2267 domain-containing protein</fullName>
    </recommendedName>
</protein>
<evidence type="ECO:0000313" key="3">
    <source>
        <dbReference type="Proteomes" id="UP000437709"/>
    </source>
</evidence>
<sequence length="351" mass="37983">MIVPRNVTVGLIADPGLPEQVAEHLAGDLGRELARDFEGSATWRIEISRGTLPLTAAGDIPLVEHAPRLLEDHGWDAVVYLTDLPRRHDTEPMLAEVGPEARAALVSLPVLGAWRVTARTRALLVPLIHSLMDRNEDAAAAVRAAGGTAEPTSSGSPRYLIRPSWMDRMRLLAGMVRNNRPGRLLAALSSTGAAGVGTGAFGIFYATIWTMADSLPPARLALISVAVIMALSFWLIFYNGMWTTDRGIDDQGNPWSDNAATVITVLLSVALMYVVLYLVLLGAALTIITTEYLTSQLHRPASVLDHLRLTWLAASLGMMGGAIGSNFDSDQAIRAATYSRREQERRQRATS</sequence>
<evidence type="ECO:0000256" key="1">
    <source>
        <dbReference type="SAM" id="Phobius"/>
    </source>
</evidence>
<feature type="transmembrane region" description="Helical" evidence="1">
    <location>
        <begin position="184"/>
        <end position="208"/>
    </location>
</feature>
<keyword evidence="1" id="KW-0812">Transmembrane</keyword>
<evidence type="ECO:0008006" key="4">
    <source>
        <dbReference type="Google" id="ProtNLM"/>
    </source>
</evidence>
<organism evidence="2 3">
    <name type="scientific">Georgenia subflava</name>
    <dbReference type="NCBI Taxonomy" id="1622177"/>
    <lineage>
        <taxon>Bacteria</taxon>
        <taxon>Bacillati</taxon>
        <taxon>Actinomycetota</taxon>
        <taxon>Actinomycetes</taxon>
        <taxon>Micrococcales</taxon>
        <taxon>Bogoriellaceae</taxon>
        <taxon>Georgenia</taxon>
    </lineage>
</organism>
<dbReference type="AlphaFoldDB" id="A0A6N7ENC4"/>
<accession>A0A6N7ENC4</accession>
<keyword evidence="3" id="KW-1185">Reference proteome</keyword>